<feature type="transmembrane region" description="Helical" evidence="1">
    <location>
        <begin position="83"/>
        <end position="99"/>
    </location>
</feature>
<keyword evidence="1" id="KW-1133">Transmembrane helix</keyword>
<accession>A0AA43XM69</accession>
<feature type="transmembrane region" description="Helical" evidence="1">
    <location>
        <begin position="58"/>
        <end position="76"/>
    </location>
</feature>
<evidence type="ECO:0000256" key="1">
    <source>
        <dbReference type="SAM" id="Phobius"/>
    </source>
</evidence>
<sequence length="199" mass="22431">MVVEAILLGLILGKLRSGSFKNLGRFALKLPVILIIGFLGYVVTSLLVFFGNDFVVENLLYLKIGIYLLLFVVLFFNLQYRSVWLILFGTLSNFTAIVLNDGRMPLDPEALEQAGMVSMETSLQAGTLHNYINIEAVEGFTANLGKFLATPEIYPFSQVFSPGDVFIAVGVFFLVQRAMTKVTSRFRSVRFDHQRERFR</sequence>
<keyword evidence="3" id="KW-1185">Reference proteome</keyword>
<dbReference type="Proteomes" id="UP000449710">
    <property type="component" value="Unassembled WGS sequence"/>
</dbReference>
<feature type="transmembrane region" description="Helical" evidence="1">
    <location>
        <begin position="26"/>
        <end position="52"/>
    </location>
</feature>
<keyword evidence="1" id="KW-0472">Membrane</keyword>
<protein>
    <recommendedName>
        <fullName evidence="4">DUF5317 domain-containing protein</fullName>
    </recommendedName>
</protein>
<keyword evidence="1" id="KW-0812">Transmembrane</keyword>
<name>A0AA43XM69_9CLOT</name>
<dbReference type="Pfam" id="PF17248">
    <property type="entry name" value="DUF5317"/>
    <property type="match status" value="1"/>
</dbReference>
<dbReference type="AlphaFoldDB" id="A0AA43XM69"/>
<feature type="transmembrane region" description="Helical" evidence="1">
    <location>
        <begin position="153"/>
        <end position="175"/>
    </location>
</feature>
<comment type="caution">
    <text evidence="2">The sequence shown here is derived from an EMBL/GenBank/DDBJ whole genome shotgun (WGS) entry which is preliminary data.</text>
</comment>
<dbReference type="EMBL" id="SUMG01000023">
    <property type="protein sequence ID" value="NBG89393.1"/>
    <property type="molecule type" value="Genomic_DNA"/>
</dbReference>
<organism evidence="2 3">
    <name type="scientific">Isachenkonia alkalipeptolytica</name>
    <dbReference type="NCBI Taxonomy" id="2565777"/>
    <lineage>
        <taxon>Bacteria</taxon>
        <taxon>Bacillati</taxon>
        <taxon>Bacillota</taxon>
        <taxon>Clostridia</taxon>
        <taxon>Eubacteriales</taxon>
        <taxon>Clostridiaceae</taxon>
        <taxon>Isachenkonia</taxon>
    </lineage>
</organism>
<proteinExistence type="predicted"/>
<evidence type="ECO:0008006" key="4">
    <source>
        <dbReference type="Google" id="ProtNLM"/>
    </source>
</evidence>
<reference evidence="2 3" key="1">
    <citation type="submission" date="2019-04" db="EMBL/GenBank/DDBJ databases">
        <title>Isachenkonia alkalipeptolytica gen. nov. sp. nov. a new anaerobic, alkiliphilic organothrophic bacterium capable to reduce synthesized ferrihydrite isolated from a soda lake.</title>
        <authorList>
            <person name="Toshchakov S.V."/>
            <person name="Zavarzina D.G."/>
            <person name="Zhilina T.N."/>
            <person name="Kostrikina N.A."/>
            <person name="Kublanov I.V."/>
        </authorList>
    </citation>
    <scope>NUCLEOTIDE SEQUENCE [LARGE SCALE GENOMIC DNA]</scope>
    <source>
        <strain evidence="2 3">Z-1701</strain>
    </source>
</reference>
<gene>
    <name evidence="2" type="ORF">ISALK_12920</name>
</gene>
<dbReference type="InterPro" id="IPR035168">
    <property type="entry name" value="DUF5317"/>
</dbReference>
<dbReference type="RefSeq" id="WP_160723019.1">
    <property type="nucleotide sequence ID" value="NZ_SUMG01000023.1"/>
</dbReference>
<evidence type="ECO:0000313" key="3">
    <source>
        <dbReference type="Proteomes" id="UP000449710"/>
    </source>
</evidence>
<evidence type="ECO:0000313" key="2">
    <source>
        <dbReference type="EMBL" id="NBG89393.1"/>
    </source>
</evidence>